<organism evidence="1 2">
    <name type="scientific">Luteitalea pratensis</name>
    <dbReference type="NCBI Taxonomy" id="1855912"/>
    <lineage>
        <taxon>Bacteria</taxon>
        <taxon>Pseudomonadati</taxon>
        <taxon>Acidobacteriota</taxon>
        <taxon>Vicinamibacteria</taxon>
        <taxon>Vicinamibacterales</taxon>
        <taxon>Vicinamibacteraceae</taxon>
        <taxon>Luteitalea</taxon>
    </lineage>
</organism>
<name>A0A143PRC1_LUTPR</name>
<sequence length="49" mass="5368">MRDVSARLSGEGRLARNHVAAAKRTRGALTDLPFDRYVTIVEGKGRVEA</sequence>
<evidence type="ECO:0000313" key="2">
    <source>
        <dbReference type="Proteomes" id="UP000076079"/>
    </source>
</evidence>
<dbReference type="EMBL" id="CP015136">
    <property type="protein sequence ID" value="AMY10703.1"/>
    <property type="molecule type" value="Genomic_DNA"/>
</dbReference>
<proteinExistence type="predicted"/>
<accession>A0A143PRC1</accession>
<gene>
    <name evidence="1" type="ORF">LuPra_03942</name>
</gene>
<protein>
    <submittedName>
        <fullName evidence="1">Uncharacterized protein</fullName>
    </submittedName>
</protein>
<dbReference type="RefSeq" id="WP_157899433.1">
    <property type="nucleotide sequence ID" value="NZ_CP015136.1"/>
</dbReference>
<evidence type="ECO:0000313" key="1">
    <source>
        <dbReference type="EMBL" id="AMY10703.1"/>
    </source>
</evidence>
<keyword evidence="2" id="KW-1185">Reference proteome</keyword>
<dbReference type="Proteomes" id="UP000076079">
    <property type="component" value="Chromosome"/>
</dbReference>
<reference evidence="2" key="2">
    <citation type="submission" date="2016-04" db="EMBL/GenBank/DDBJ databases">
        <title>First Complete Genome Sequence of a Subdivision 6 Acidobacterium.</title>
        <authorList>
            <person name="Huang S."/>
            <person name="Vieira S."/>
            <person name="Bunk B."/>
            <person name="Riedel T."/>
            <person name="Sproeer C."/>
            <person name="Overmann J."/>
        </authorList>
    </citation>
    <scope>NUCLEOTIDE SEQUENCE [LARGE SCALE GENOMIC DNA]</scope>
    <source>
        <strain evidence="2">DSM 100886 HEG_-6_39</strain>
    </source>
</reference>
<reference evidence="1 2" key="1">
    <citation type="journal article" date="2016" name="Genome Announc.">
        <title>First Complete Genome Sequence of a Subdivision 6 Acidobacterium Strain.</title>
        <authorList>
            <person name="Huang S."/>
            <person name="Vieira S."/>
            <person name="Bunk B."/>
            <person name="Riedel T."/>
            <person name="Sproer C."/>
            <person name="Overmann J."/>
        </authorList>
    </citation>
    <scope>NUCLEOTIDE SEQUENCE [LARGE SCALE GENOMIC DNA]</scope>
    <source>
        <strain evidence="2">DSM 100886 HEG_-6_39</strain>
    </source>
</reference>
<dbReference type="KEGG" id="abac:LuPra_03942"/>
<dbReference type="AlphaFoldDB" id="A0A143PRC1"/>